<keyword evidence="5" id="KW-0235">DNA replication</keyword>
<dbReference type="SUPFAM" id="SSF100879">
    <property type="entry name" value="Lesion bypass DNA polymerase (Y-family), little finger domain"/>
    <property type="match status" value="1"/>
</dbReference>
<dbReference type="CDD" id="cd03586">
    <property type="entry name" value="PolY_Pol_IV_kappa"/>
    <property type="match status" value="1"/>
</dbReference>
<dbReference type="Proteomes" id="UP000001449">
    <property type="component" value="Chromosome 8"/>
</dbReference>
<gene>
    <name evidence="14" type="ORF">THAPSDRAFT_41636</name>
</gene>
<evidence type="ECO:0000256" key="9">
    <source>
        <dbReference type="ARBA" id="ARBA00022932"/>
    </source>
</evidence>
<feature type="non-terminal residue" evidence="14">
    <location>
        <position position="1"/>
    </location>
</feature>
<evidence type="ECO:0000256" key="11">
    <source>
        <dbReference type="ARBA" id="ARBA00049244"/>
    </source>
</evidence>
<evidence type="ECO:0000256" key="6">
    <source>
        <dbReference type="ARBA" id="ARBA00022723"/>
    </source>
</evidence>
<keyword evidence="3" id="KW-0808">Transferase</keyword>
<evidence type="ECO:0000256" key="5">
    <source>
        <dbReference type="ARBA" id="ARBA00022705"/>
    </source>
</evidence>
<dbReference type="GO" id="GO:0003684">
    <property type="term" value="F:damaged DNA binding"/>
    <property type="evidence" value="ECO:0007669"/>
    <property type="project" value="InterPro"/>
</dbReference>
<keyword evidence="10" id="KW-0234">DNA repair</keyword>
<dbReference type="GO" id="GO:0005634">
    <property type="term" value="C:nucleus"/>
    <property type="evidence" value="ECO:0000318"/>
    <property type="project" value="GO_Central"/>
</dbReference>
<dbReference type="InterPro" id="IPR050116">
    <property type="entry name" value="DNA_polymerase-Y"/>
</dbReference>
<reference evidence="14 15" key="2">
    <citation type="journal article" date="2008" name="Nature">
        <title>The Phaeodactylum genome reveals the evolutionary history of diatom genomes.</title>
        <authorList>
            <person name="Bowler C."/>
            <person name="Allen A.E."/>
            <person name="Badger J.H."/>
            <person name="Grimwood J."/>
            <person name="Jabbari K."/>
            <person name="Kuo A."/>
            <person name="Maheswari U."/>
            <person name="Martens C."/>
            <person name="Maumus F."/>
            <person name="Otillar R.P."/>
            <person name="Rayko E."/>
            <person name="Salamov A."/>
            <person name="Vandepoele K."/>
            <person name="Beszteri B."/>
            <person name="Gruber A."/>
            <person name="Heijde M."/>
            <person name="Katinka M."/>
            <person name="Mock T."/>
            <person name="Valentin K."/>
            <person name="Verret F."/>
            <person name="Berges J.A."/>
            <person name="Brownlee C."/>
            <person name="Cadoret J.P."/>
            <person name="Chiovitti A."/>
            <person name="Choi C.J."/>
            <person name="Coesel S."/>
            <person name="De Martino A."/>
            <person name="Detter J.C."/>
            <person name="Durkin C."/>
            <person name="Falciatore A."/>
            <person name="Fournet J."/>
            <person name="Haruta M."/>
            <person name="Huysman M.J."/>
            <person name="Jenkins B.D."/>
            <person name="Jiroutova K."/>
            <person name="Jorgensen R.E."/>
            <person name="Joubert Y."/>
            <person name="Kaplan A."/>
            <person name="Kroger N."/>
            <person name="Kroth P.G."/>
            <person name="La Roche J."/>
            <person name="Lindquist E."/>
            <person name="Lommer M."/>
            <person name="Martin-Jezequel V."/>
            <person name="Lopez P.J."/>
            <person name="Lucas S."/>
            <person name="Mangogna M."/>
            <person name="McGinnis K."/>
            <person name="Medlin L.K."/>
            <person name="Montsant A."/>
            <person name="Oudot-Le Secq M.P."/>
            <person name="Napoli C."/>
            <person name="Obornik M."/>
            <person name="Parker M.S."/>
            <person name="Petit J.L."/>
            <person name="Porcel B.M."/>
            <person name="Poulsen N."/>
            <person name="Robison M."/>
            <person name="Rychlewski L."/>
            <person name="Rynearson T.A."/>
            <person name="Schmutz J."/>
            <person name="Shapiro H."/>
            <person name="Siaut M."/>
            <person name="Stanley M."/>
            <person name="Sussman M.R."/>
            <person name="Taylor A.R."/>
            <person name="Vardi A."/>
            <person name="von Dassow P."/>
            <person name="Vyverman W."/>
            <person name="Willis A."/>
            <person name="Wyrwicz L.S."/>
            <person name="Rokhsar D.S."/>
            <person name="Weissenbach J."/>
            <person name="Armbrust E.V."/>
            <person name="Green B.R."/>
            <person name="Van de Peer Y."/>
            <person name="Grigoriev I.V."/>
        </authorList>
    </citation>
    <scope>NUCLEOTIDE SEQUENCE [LARGE SCALE GENOMIC DNA]</scope>
    <source>
        <strain evidence="14 15">CCMP1335</strain>
    </source>
</reference>
<keyword evidence="8" id="KW-0460">Magnesium</keyword>
<dbReference type="GO" id="GO:0003887">
    <property type="term" value="F:DNA-directed DNA polymerase activity"/>
    <property type="evidence" value="ECO:0000318"/>
    <property type="project" value="GO_Central"/>
</dbReference>
<dbReference type="EC" id="2.7.7.7" evidence="1"/>
<dbReference type="PaxDb" id="35128-Thaps41636"/>
<dbReference type="GO" id="GO:0006281">
    <property type="term" value="P:DNA repair"/>
    <property type="evidence" value="ECO:0007669"/>
    <property type="project" value="UniProtKB-KW"/>
</dbReference>
<evidence type="ECO:0000256" key="8">
    <source>
        <dbReference type="ARBA" id="ARBA00022842"/>
    </source>
</evidence>
<dbReference type="AlphaFoldDB" id="B8C7E7"/>
<dbReference type="InterPro" id="IPR022880">
    <property type="entry name" value="DNApol_IV"/>
</dbReference>
<keyword evidence="6" id="KW-0479">Metal-binding</keyword>
<keyword evidence="9" id="KW-0239">DNA-directed DNA polymerase</keyword>
<dbReference type="PROSITE" id="PS50173">
    <property type="entry name" value="UMUC"/>
    <property type="match status" value="1"/>
</dbReference>
<keyword evidence="15" id="KW-1185">Reference proteome</keyword>
<dbReference type="InterPro" id="IPR043502">
    <property type="entry name" value="DNA/RNA_pol_sf"/>
</dbReference>
<evidence type="ECO:0000313" key="14">
    <source>
        <dbReference type="EMBL" id="EED90967.1"/>
    </source>
</evidence>
<feature type="domain" description="UmuC" evidence="13">
    <location>
        <begin position="138"/>
        <end position="325"/>
    </location>
</feature>
<evidence type="ECO:0000256" key="10">
    <source>
        <dbReference type="ARBA" id="ARBA00023204"/>
    </source>
</evidence>
<dbReference type="InParanoid" id="B8C7E7"/>
<dbReference type="InterPro" id="IPR036775">
    <property type="entry name" value="DNA_pol_Y-fam_lit_finger_sf"/>
</dbReference>
<dbReference type="Gene3D" id="1.10.150.810">
    <property type="match status" value="1"/>
</dbReference>
<proteinExistence type="predicted"/>
<accession>B8C7E7</accession>
<protein>
    <recommendedName>
        <fullName evidence="2">DNA polymerase kappa</fullName>
        <ecNumber evidence="1">2.7.7.7</ecNumber>
    </recommendedName>
</protein>
<dbReference type="PANTHER" id="PTHR11076:SF33">
    <property type="entry name" value="DNA POLYMERASE KAPPA"/>
    <property type="match status" value="1"/>
</dbReference>
<dbReference type="KEGG" id="tps:THAPSDRAFT_41636"/>
<dbReference type="FunFam" id="3.30.1490.100:FF:000004">
    <property type="entry name" value="DNA polymerase IV"/>
    <property type="match status" value="1"/>
</dbReference>
<evidence type="ECO:0000256" key="3">
    <source>
        <dbReference type="ARBA" id="ARBA00022679"/>
    </source>
</evidence>
<dbReference type="EMBL" id="CM000644">
    <property type="protein sequence ID" value="EED90967.1"/>
    <property type="molecule type" value="Genomic_DNA"/>
</dbReference>
<sequence length="444" mass="49587">MISRDHGQSFEEEDHEEEGYEESEGSERPTEPHLPTPNARDNEASALLISASDKAGMEGIDRERINAILLRESGNSTFMQRQRKMDENTNQKIADMKRRLDDKDDASGKKDWRKELEQSTIDPLLRQYQSQRQAFSTCVVIDMDGFFISCHILSLPHLAHIPACVGGTSMISTSNYAARKYGVRAAMPGYLGSTLVKELSGGKETLTFVKSDFDLYKRKSGEVRAVLEEYDPNLSMYSLDEAYMDIGPYLKILLSTAQQLLNSIRQRVKNATGLTCSAGLASNFLLAKVASDVNKPNGQCFVGSSEAEILAFANPLSIRKISGIGRVTEKMLRGVCEVETVKDLYDHRAEVYFLFKPASANLMMRASIGYAETGKHHEATTRKGISHERTFSPTSSWSDLCNKLETIVQALVHDLKQRNLKPKTITLKVKLANFDILTRAVTLE</sequence>
<dbReference type="Gene3D" id="3.40.1170.60">
    <property type="match status" value="1"/>
</dbReference>
<feature type="region of interest" description="Disordered" evidence="12">
    <location>
        <begin position="1"/>
        <end position="45"/>
    </location>
</feature>
<comment type="catalytic activity">
    <reaction evidence="11">
        <text>DNA(n) + a 2'-deoxyribonucleoside 5'-triphosphate = DNA(n+1) + diphosphate</text>
        <dbReference type="Rhea" id="RHEA:22508"/>
        <dbReference type="Rhea" id="RHEA-COMP:17339"/>
        <dbReference type="Rhea" id="RHEA-COMP:17340"/>
        <dbReference type="ChEBI" id="CHEBI:33019"/>
        <dbReference type="ChEBI" id="CHEBI:61560"/>
        <dbReference type="ChEBI" id="CHEBI:173112"/>
        <dbReference type="EC" id="2.7.7.7"/>
    </reaction>
</comment>
<dbReference type="SUPFAM" id="SSF56672">
    <property type="entry name" value="DNA/RNA polymerases"/>
    <property type="match status" value="1"/>
</dbReference>
<dbReference type="Pfam" id="PF00817">
    <property type="entry name" value="IMS"/>
    <property type="match status" value="1"/>
</dbReference>
<evidence type="ECO:0000256" key="4">
    <source>
        <dbReference type="ARBA" id="ARBA00022695"/>
    </source>
</evidence>
<dbReference type="Pfam" id="PF11799">
    <property type="entry name" value="IMS_C"/>
    <property type="match status" value="1"/>
</dbReference>
<dbReference type="PANTHER" id="PTHR11076">
    <property type="entry name" value="DNA REPAIR POLYMERASE UMUC / TRANSFERASE FAMILY MEMBER"/>
    <property type="match status" value="1"/>
</dbReference>
<dbReference type="GO" id="GO:0006260">
    <property type="term" value="P:DNA replication"/>
    <property type="evidence" value="ECO:0007669"/>
    <property type="project" value="UniProtKB-KW"/>
</dbReference>
<name>B8C7E7_THAPS</name>
<dbReference type="GO" id="GO:0046872">
    <property type="term" value="F:metal ion binding"/>
    <property type="evidence" value="ECO:0007669"/>
    <property type="project" value="UniProtKB-KW"/>
</dbReference>
<dbReference type="eggNOG" id="KOG2094">
    <property type="taxonomic scope" value="Eukaryota"/>
</dbReference>
<evidence type="ECO:0000313" key="15">
    <source>
        <dbReference type="Proteomes" id="UP000001449"/>
    </source>
</evidence>
<dbReference type="FunFam" id="3.30.70.270:FF:000244">
    <property type="match status" value="1"/>
</dbReference>
<dbReference type="HOGENOM" id="CLU_012348_11_4_1"/>
<evidence type="ECO:0000256" key="2">
    <source>
        <dbReference type="ARBA" id="ARBA00016178"/>
    </source>
</evidence>
<evidence type="ECO:0000256" key="12">
    <source>
        <dbReference type="SAM" id="MobiDB-lite"/>
    </source>
</evidence>
<feature type="compositionally biased region" description="Basic and acidic residues" evidence="12">
    <location>
        <begin position="83"/>
        <end position="113"/>
    </location>
</feature>
<evidence type="ECO:0000256" key="1">
    <source>
        <dbReference type="ARBA" id="ARBA00012417"/>
    </source>
</evidence>
<evidence type="ECO:0000256" key="7">
    <source>
        <dbReference type="ARBA" id="ARBA00022763"/>
    </source>
</evidence>
<keyword evidence="7" id="KW-0227">DNA damage</keyword>
<feature type="region of interest" description="Disordered" evidence="12">
    <location>
        <begin position="81"/>
        <end position="113"/>
    </location>
</feature>
<feature type="compositionally biased region" description="Acidic residues" evidence="12">
    <location>
        <begin position="10"/>
        <end position="24"/>
    </location>
</feature>
<dbReference type="GeneID" id="7449870"/>
<dbReference type="Gene3D" id="3.30.1490.100">
    <property type="entry name" value="DNA polymerase, Y-family, little finger domain"/>
    <property type="match status" value="1"/>
</dbReference>
<dbReference type="InterPro" id="IPR001126">
    <property type="entry name" value="UmuC"/>
</dbReference>
<dbReference type="RefSeq" id="XP_002292116.1">
    <property type="nucleotide sequence ID" value="XM_002292080.1"/>
</dbReference>
<dbReference type="OMA" id="KYRTYDT"/>
<dbReference type="InterPro" id="IPR043128">
    <property type="entry name" value="Rev_trsase/Diguanyl_cyclase"/>
</dbReference>
<reference evidence="14 15" key="1">
    <citation type="journal article" date="2004" name="Science">
        <title>The genome of the diatom Thalassiosira pseudonana: ecology, evolution, and metabolism.</title>
        <authorList>
            <person name="Armbrust E.V."/>
            <person name="Berges J.A."/>
            <person name="Bowler C."/>
            <person name="Green B.R."/>
            <person name="Martinez D."/>
            <person name="Putnam N.H."/>
            <person name="Zhou S."/>
            <person name="Allen A.E."/>
            <person name="Apt K.E."/>
            <person name="Bechner M."/>
            <person name="Brzezinski M.A."/>
            <person name="Chaal B.K."/>
            <person name="Chiovitti A."/>
            <person name="Davis A.K."/>
            <person name="Demarest M.S."/>
            <person name="Detter J.C."/>
            <person name="Glavina T."/>
            <person name="Goodstein D."/>
            <person name="Hadi M.Z."/>
            <person name="Hellsten U."/>
            <person name="Hildebrand M."/>
            <person name="Jenkins B.D."/>
            <person name="Jurka J."/>
            <person name="Kapitonov V.V."/>
            <person name="Kroger N."/>
            <person name="Lau W.W."/>
            <person name="Lane T.W."/>
            <person name="Larimer F.W."/>
            <person name="Lippmeier J.C."/>
            <person name="Lucas S."/>
            <person name="Medina M."/>
            <person name="Montsant A."/>
            <person name="Obornik M."/>
            <person name="Parker M.S."/>
            <person name="Palenik B."/>
            <person name="Pazour G.J."/>
            <person name="Richardson P.M."/>
            <person name="Rynearson T.A."/>
            <person name="Saito M.A."/>
            <person name="Schwartz D.C."/>
            <person name="Thamatrakoln K."/>
            <person name="Valentin K."/>
            <person name="Vardi A."/>
            <person name="Wilkerson F.P."/>
            <person name="Rokhsar D.S."/>
        </authorList>
    </citation>
    <scope>NUCLEOTIDE SEQUENCE [LARGE SCALE GENOMIC DNA]</scope>
    <source>
        <strain evidence="14 15">CCMP1335</strain>
    </source>
</reference>
<organism evidence="14 15">
    <name type="scientific">Thalassiosira pseudonana</name>
    <name type="common">Marine diatom</name>
    <name type="synonym">Cyclotella nana</name>
    <dbReference type="NCBI Taxonomy" id="35128"/>
    <lineage>
        <taxon>Eukaryota</taxon>
        <taxon>Sar</taxon>
        <taxon>Stramenopiles</taxon>
        <taxon>Ochrophyta</taxon>
        <taxon>Bacillariophyta</taxon>
        <taxon>Coscinodiscophyceae</taxon>
        <taxon>Thalassiosirophycidae</taxon>
        <taxon>Thalassiosirales</taxon>
        <taxon>Thalassiosiraceae</taxon>
        <taxon>Thalassiosira</taxon>
    </lineage>
</organism>
<dbReference type="Gene3D" id="1.10.150.20">
    <property type="entry name" value="5' to 3' exonuclease, C-terminal subdomain"/>
    <property type="match status" value="1"/>
</dbReference>
<dbReference type="GO" id="GO:0042276">
    <property type="term" value="P:error-prone translesion synthesis"/>
    <property type="evidence" value="ECO:0000318"/>
    <property type="project" value="GO_Central"/>
</dbReference>
<keyword evidence="4" id="KW-0548">Nucleotidyltransferase</keyword>
<dbReference type="Gene3D" id="3.30.70.270">
    <property type="match status" value="2"/>
</dbReference>
<dbReference type="InterPro" id="IPR017961">
    <property type="entry name" value="DNA_pol_Y-fam_little_finger"/>
</dbReference>
<dbReference type="STRING" id="35128.B8C7E7"/>
<evidence type="ECO:0000259" key="13">
    <source>
        <dbReference type="PROSITE" id="PS50173"/>
    </source>
</evidence>